<accession>A0A9N7ZF26</accession>
<dbReference type="InterPro" id="IPR051495">
    <property type="entry name" value="Epithelial_Barrier/Signaling"/>
</dbReference>
<dbReference type="PANTHER" id="PTHR13802">
    <property type="entry name" value="MUCIN 4-RELATED"/>
    <property type="match status" value="1"/>
</dbReference>
<feature type="domain" description="VWFD" evidence="1">
    <location>
        <begin position="164"/>
        <end position="247"/>
    </location>
</feature>
<evidence type="ECO:0000259" key="1">
    <source>
        <dbReference type="PROSITE" id="PS51233"/>
    </source>
</evidence>
<keyword evidence="3" id="KW-1185">Reference proteome</keyword>
<sequence>MNGSSSLHAELSYLFSLGRKLVSSGASASSLWPQGTNRECQLGNIRITASSTSDGAKDEPGLWSRAHVLTWNFEQTFRDDSAAWAEDKCLQWDLVEEEQPESSTDSSCDIETGRCVLITLSHSWIRAVALIRQLRSSDADGRLFLWQQPRQGPPLGLASLQGTTTGVVFGDPHFITFDGLGFTFNSEGEFDLVSSPERELSIQARTERLGLQNSTSAKATWLSAVAMKERGAPMWSRCVWQSNASRC</sequence>
<comment type="caution">
    <text evidence="2">The sequence shown here is derived from an EMBL/GenBank/DDBJ whole genome shotgun (WGS) entry which is preliminary data.</text>
</comment>
<dbReference type="EMBL" id="CADEAL010004501">
    <property type="protein sequence ID" value="CAB1460937.1"/>
    <property type="molecule type" value="Genomic_DNA"/>
</dbReference>
<gene>
    <name evidence="2" type="ORF">PLEPLA_LOCUS48811</name>
</gene>
<evidence type="ECO:0000313" key="2">
    <source>
        <dbReference type="EMBL" id="CAB1460937.1"/>
    </source>
</evidence>
<dbReference type="AlphaFoldDB" id="A0A9N7ZF26"/>
<protein>
    <recommendedName>
        <fullName evidence="1">VWFD domain-containing protein</fullName>
    </recommendedName>
</protein>
<dbReference type="PANTHER" id="PTHR13802:SF63">
    <property type="entry name" value="SUSHI DOMAIN-CONTAINING PROTEIN 2"/>
    <property type="match status" value="1"/>
</dbReference>
<name>A0A9N7ZF26_PLEPL</name>
<reference evidence="2" key="1">
    <citation type="submission" date="2020-03" db="EMBL/GenBank/DDBJ databases">
        <authorList>
            <person name="Weist P."/>
        </authorList>
    </citation>
    <scope>NUCLEOTIDE SEQUENCE</scope>
</reference>
<dbReference type="Proteomes" id="UP001153269">
    <property type="component" value="Unassembled WGS sequence"/>
</dbReference>
<evidence type="ECO:0000313" key="3">
    <source>
        <dbReference type="Proteomes" id="UP001153269"/>
    </source>
</evidence>
<organism evidence="2 3">
    <name type="scientific">Pleuronectes platessa</name>
    <name type="common">European plaice</name>
    <dbReference type="NCBI Taxonomy" id="8262"/>
    <lineage>
        <taxon>Eukaryota</taxon>
        <taxon>Metazoa</taxon>
        <taxon>Chordata</taxon>
        <taxon>Craniata</taxon>
        <taxon>Vertebrata</taxon>
        <taxon>Euteleostomi</taxon>
        <taxon>Actinopterygii</taxon>
        <taxon>Neopterygii</taxon>
        <taxon>Teleostei</taxon>
        <taxon>Neoteleostei</taxon>
        <taxon>Acanthomorphata</taxon>
        <taxon>Carangaria</taxon>
        <taxon>Pleuronectiformes</taxon>
        <taxon>Pleuronectoidei</taxon>
        <taxon>Pleuronectidae</taxon>
        <taxon>Pleuronectes</taxon>
    </lineage>
</organism>
<proteinExistence type="predicted"/>
<dbReference type="InterPro" id="IPR001846">
    <property type="entry name" value="VWF_type-D"/>
</dbReference>
<dbReference type="PROSITE" id="PS51233">
    <property type="entry name" value="VWFD"/>
    <property type="match status" value="1"/>
</dbReference>